<protein>
    <submittedName>
        <fullName evidence="5">Primosomal protein N' (Replication factor Y)</fullName>
        <ecNumber evidence="5">3.6.4.-</ecNumber>
    </submittedName>
</protein>
<dbReference type="RefSeq" id="WP_307681735.1">
    <property type="nucleotide sequence ID" value="NZ_JAUSQX010000001.1"/>
</dbReference>
<dbReference type="SUPFAM" id="SSF52540">
    <property type="entry name" value="P-loop containing nucleoside triphosphate hydrolases"/>
    <property type="match status" value="1"/>
</dbReference>
<evidence type="ECO:0000259" key="4">
    <source>
        <dbReference type="Pfam" id="PF17764"/>
    </source>
</evidence>
<evidence type="ECO:0000313" key="5">
    <source>
        <dbReference type="EMBL" id="MDP9805450.1"/>
    </source>
</evidence>
<name>A0ABT9NDJ8_9ACTO</name>
<dbReference type="Pfam" id="PF17764">
    <property type="entry name" value="PriA_3primeBD"/>
    <property type="match status" value="1"/>
</dbReference>
<sequence length="692" mass="75389">MSESDGLFNLPDYGFQEELLSLDPVARDIESGVELPVARVLPDIPQPHMDRFFDYEIPQKMANAEVGARVVVDIGSRRVDGFIVERSTSTNYHRLRPIHRLVSSIGVLTPEVLQLCRSVASRQASPVSTAVRLAVPQRHARAEKEFLKLPKSTAHPIVNQPDSAWNRYIGGAEFVSQYASGKRPSAAVQLLAGDRLQDLLPFLVTTVRHAEQSIIVVLPTSARARKLQSLLEASVGEPVALMVSEDDHATRYLTFLEVLAGRIRIVVGTRSAVWAPVKNPGLLVIIDDQHSAFAEPRAPYIHAREVLTIRAHQTGAGFLAFNYGPSAHVGQLTRAGFTRWITPAASELRNGVAQTLSVNDFRAEGVDLARMPSPVFKVTRSGLERGPVLFVVPQAGYVPLLACQNCREIARCVQCTATLAITQPDSPPVCTRCSLVHRNFSCSQCRGTRLRAIRIGSQRTAQEIGRAFRGETLHIAGVGQARSTLDDSRRIVVSTPGVIPTVEGGYASGIILDAGYLLRSSRLEAEVYFLRTIAHTAGHIRARANGGKLLVVGDVPGELIAPIQSWNFADWVDNLLEDRCNIGLPPTAVWVEIKGPESSLREFLGVLRTSAHEHGFEATEDSVDALFLGGAHDVIPGMAVLGPNPAGEQVVAYVRFAEKDRQEKTALIYSAYRAASAHRIAVGLRIVVDPPL</sequence>
<organism evidence="5 6">
    <name type="scientific">Trueperella bonasi</name>
    <dbReference type="NCBI Taxonomy" id="312286"/>
    <lineage>
        <taxon>Bacteria</taxon>
        <taxon>Bacillati</taxon>
        <taxon>Actinomycetota</taxon>
        <taxon>Actinomycetes</taxon>
        <taxon>Actinomycetales</taxon>
        <taxon>Actinomycetaceae</taxon>
        <taxon>Trueperella</taxon>
    </lineage>
</organism>
<dbReference type="GO" id="GO:0016787">
    <property type="term" value="F:hydrolase activity"/>
    <property type="evidence" value="ECO:0007669"/>
    <property type="project" value="UniProtKB-KW"/>
</dbReference>
<keyword evidence="1" id="KW-0547">Nucleotide-binding</keyword>
<evidence type="ECO:0000256" key="3">
    <source>
        <dbReference type="ARBA" id="ARBA00023125"/>
    </source>
</evidence>
<keyword evidence="3" id="KW-0238">DNA-binding</keyword>
<accession>A0ABT9NDJ8</accession>
<dbReference type="Proteomes" id="UP001243212">
    <property type="component" value="Unassembled WGS sequence"/>
</dbReference>
<feature type="domain" description="Primosomal protein N' 3' DNA-binding" evidence="4">
    <location>
        <begin position="41"/>
        <end position="136"/>
    </location>
</feature>
<evidence type="ECO:0000256" key="1">
    <source>
        <dbReference type="ARBA" id="ARBA00022741"/>
    </source>
</evidence>
<evidence type="ECO:0000313" key="6">
    <source>
        <dbReference type="Proteomes" id="UP001243212"/>
    </source>
</evidence>
<dbReference type="InterPro" id="IPR027417">
    <property type="entry name" value="P-loop_NTPase"/>
</dbReference>
<dbReference type="EC" id="3.6.4.-" evidence="5"/>
<comment type="caution">
    <text evidence="5">The sequence shown here is derived from an EMBL/GenBank/DDBJ whole genome shotgun (WGS) entry which is preliminary data.</text>
</comment>
<keyword evidence="5" id="KW-0378">Hydrolase</keyword>
<evidence type="ECO:0000256" key="2">
    <source>
        <dbReference type="ARBA" id="ARBA00022840"/>
    </source>
</evidence>
<dbReference type="InterPro" id="IPR042115">
    <property type="entry name" value="PriA_3primeBD_sf"/>
</dbReference>
<gene>
    <name evidence="5" type="ORF">J2S70_000032</name>
</gene>
<proteinExistence type="predicted"/>
<dbReference type="Gene3D" id="3.40.50.300">
    <property type="entry name" value="P-loop containing nucleotide triphosphate hydrolases"/>
    <property type="match status" value="1"/>
</dbReference>
<dbReference type="PANTHER" id="PTHR30580:SF0">
    <property type="entry name" value="PRIMOSOMAL PROTEIN N"/>
    <property type="match status" value="1"/>
</dbReference>
<reference evidence="5 6" key="1">
    <citation type="submission" date="2023-07" db="EMBL/GenBank/DDBJ databases">
        <title>Sequencing the genomes of 1000 actinobacteria strains.</title>
        <authorList>
            <person name="Klenk H.-P."/>
        </authorList>
    </citation>
    <scope>NUCLEOTIDE SEQUENCE [LARGE SCALE GENOMIC DNA]</scope>
    <source>
        <strain evidence="5 6">DSM 17163</strain>
    </source>
</reference>
<dbReference type="PANTHER" id="PTHR30580">
    <property type="entry name" value="PRIMOSOMAL PROTEIN N"/>
    <property type="match status" value="1"/>
</dbReference>
<keyword evidence="2" id="KW-0067">ATP-binding</keyword>
<dbReference type="EMBL" id="JAUSQX010000001">
    <property type="protein sequence ID" value="MDP9805450.1"/>
    <property type="molecule type" value="Genomic_DNA"/>
</dbReference>
<dbReference type="InterPro" id="IPR041222">
    <property type="entry name" value="PriA_3primeBD"/>
</dbReference>
<dbReference type="Gene3D" id="3.40.1440.60">
    <property type="entry name" value="PriA, 3(prime) DNA-binding domain"/>
    <property type="match status" value="1"/>
</dbReference>
<keyword evidence="6" id="KW-1185">Reference proteome</keyword>